<organism evidence="3 4">
    <name type="scientific">Cyprinus carpio</name>
    <name type="common">Common carp</name>
    <dbReference type="NCBI Taxonomy" id="7962"/>
    <lineage>
        <taxon>Eukaryota</taxon>
        <taxon>Metazoa</taxon>
        <taxon>Chordata</taxon>
        <taxon>Craniata</taxon>
        <taxon>Vertebrata</taxon>
        <taxon>Euteleostomi</taxon>
        <taxon>Actinopterygii</taxon>
        <taxon>Neopterygii</taxon>
        <taxon>Teleostei</taxon>
        <taxon>Ostariophysi</taxon>
        <taxon>Cypriniformes</taxon>
        <taxon>Cyprinidae</taxon>
        <taxon>Cyprininae</taxon>
        <taxon>Cyprinus</taxon>
    </lineage>
</organism>
<dbReference type="PRINTS" id="PR00510">
    <property type="entry name" value="NEBULIN"/>
</dbReference>
<reference evidence="3" key="1">
    <citation type="submission" date="2025-08" db="UniProtKB">
        <authorList>
            <consortium name="Ensembl"/>
        </authorList>
    </citation>
    <scope>IDENTIFICATION</scope>
</reference>
<dbReference type="GO" id="GO:0030018">
    <property type="term" value="C:Z disc"/>
    <property type="evidence" value="ECO:0007669"/>
    <property type="project" value="InterPro"/>
</dbReference>
<proteinExistence type="predicted"/>
<protein>
    <submittedName>
        <fullName evidence="3">Nebulin</fullName>
    </submittedName>
</protein>
<accession>A0A8C1U191</accession>
<dbReference type="Pfam" id="PF00880">
    <property type="entry name" value="Nebulin"/>
    <property type="match status" value="37"/>
</dbReference>
<dbReference type="InterPro" id="IPR013998">
    <property type="entry name" value="Nebulin-like"/>
</dbReference>
<dbReference type="GO" id="GO:0071691">
    <property type="term" value="P:cardiac muscle thin filament assembly"/>
    <property type="evidence" value="ECO:0007669"/>
    <property type="project" value="TreeGrafter"/>
</dbReference>
<name>A0A8C1U191_CYPCA</name>
<dbReference type="InterPro" id="IPR055297">
    <property type="entry name" value="NEBU/NEBL"/>
</dbReference>
<evidence type="ECO:0000313" key="3">
    <source>
        <dbReference type="Ensembl" id="ENSCCRP00015030607.1"/>
    </source>
</evidence>
<dbReference type="PROSITE" id="PS51216">
    <property type="entry name" value="NEBULIN"/>
    <property type="match status" value="50"/>
</dbReference>
<keyword evidence="2" id="KW-0009">Actin-binding</keyword>
<sequence>IHQRHQMKHDAIPIVAAKSSRDIASDYKYKLAYQKARGHHVGFRSLQDDPLLVHYMEVAKMQSERNYKKDYHKAKLKYHTPVDMLSVVQAKNASKVQTYAGYKQPLHHYTLLPEAMHIELARNMMEIQSDNLYKSDFNNVFKGAGWVPIGSIDVEKAKAANKALDERSYRIHPSTLKFTSLTDQMNMVLAMNNTKLQNKAAYKASGEKFMHTYNLPADAPEFLQAKYNAQTVSKSLYKAQWLVDIAKGYDMKPDAISIVAAKQGRHIASNYQYKKAYEKAKGHHVGFRSLQDDPLLVHYMEVAKMQSERNYKKDYHKLKLKYHAPVDMLSVVQAKNASKVQTYAGYKQHFHHYTLLPEAMNLELARSMNLSSSDVEYKSEYNATMKGMGWVPIGSLAVETAKVGGKILSDYNYRTHPSNYKFHKLMDSMDIALASANNKIMDKKSYHAAWEKDKLKIHVMPDSPDIVLAKANALNMSQVRLTIKGYDLKPDAISIVAAKASRNIASNYNYKLAYEKAKGHHVGFRSLQDDPLLVHYMEVAKMQSERNYKKDYHKIKLKYHAPVDMLSVVQAKNASKAQTYAGYKQHFHHYTLLPEAMNLELARSMNLSSSDYNATMKGMGWVPIGSLAVETAKLGGKILSDYNYRTHPSNYKFHKLMDSMDIALASANNKIMDKQAYTDAWNKDKLNIHIMPDSPEIILAKANAVNISEKAYKAGLEALKKKGHDLKADAVSVVAARASTNIASDYKYKKEYNKARGHHIGFRSLQDDPLLVHYMEVARIQSDKLYKKDYQKSKLKYHTPVDMLSVVHAKQATAAQTYAGYRQIITHYNVLPDAMNLQLARNMQTIASDNIYKSEYNNYIKGMGWIPIGSLDVEKAKTASRIGSEKLYRTHPSNFKFTKDMDSMDLVLASANNEIKNKQKYTAAWEEDKTKIHIMPDSMEVALARQNKVNYSEKLYKLANELAKKKGYDLRADAIPIQAAKASCAIASNYKYKAGYRKQVGHHIGALSIQDDPLLMLALNSARIASDALYKKDFNKSKTKFNLPVDMLAFELAKKNQIQVNDANYRTYLHNWTCLPDSNDVVQAKQVYDLQSDAVYKADLKWLQGLGWVPIGSIDVEKVKKAGEILSEKKYRQHPSNFKFTCTTEDMPLVLAKANNEIMNKSKYVEAWNNDKTKIHIMPDAMDVVLAKQNKVIYSEKQYKLANELAKKKGYDLRNDAISIIAAKASRDIASDYKYKTGYRKQVGHHIGARSIQDDPLLMLALNSAKIASDALYKKDFNKSKTKFHLPVDLLSLELAKKCQIQVNDANYRTYLHNWTCLPDSNDVVQAKQVYDLQSDVRKLYKLANEEAKKKGYDMRNDAIPIKAAKASRDIASDYKYKAGYRKQVGHHIGALSIHDDPLLMLALNSAKIASDALYKKDFNKSKTKFHLPVDLLSLELAKKCQIQVNDANYRTYLHNWTCLPDSNDVVQARQVYDLQSDAVYKADLKWLQGLGWVPIGSVDVEKVKKAGEILSERKYRQHPSNFKFTCTTEDMPLVLAKANANIMNKKSYVDAWEKDKTKIHVMPDTMEIVLAKQNKVNYSVKQYKLANEEAKKKGYDMRGDAISIKAAKASRDIISDYKYKAGYRKQVGHHIGALSVQDDPLLMLALNSARIASDALYKKDFNKSKTKFNLPVDMLAFELAKKNQIQVNDANYRTYLHNWTCLPDSNDVVQAKQVYDLQSDAVYKADLKWLQGIGWVPIGSVDVEKVKKAGEILSERKYRQHPSNFKFTLTTEDMPIVLSKNNATNINKKLYTEAWDKDKTKIHVMPDCMEVLLAKQNNINYSEKRYKLANEESKKKGYDLRGDAVAIKAAKASRDIISDYKYKAGYRKQVGHHIGALSVRDDPLLMLALNSARIASDALYKKDFNKSKTKFHLPADLLSLELAKKCQIQVNDANYRTYLHNWTCLPDSNDVVQARKVYDLRSDAVYKSDMEFMTGVGWVPIGSLDVLKAKKAAEILSERLYRQKPDTFKYTQDMQSMPLVLAKANAQIMDQRQYHAAWESDKVKIHIPADTPEIVLSSANAMNNSRKLYRQAVEDIFRKGYDLKPDAVAIKAAKASRDIISDYKYKTGYRKQVGHHIGALSVRDDPLIMLALNSAKIASDALYKKDFNKSKTKFHLPVDLLSLELAKKCQIQVNDANYRTYLHNWTCLPDSNDVVQARKVYDLQSDAVYKADMEWIRGTGWVPIGSVDVEKAKKAAEILSERKYRQHPSNFKYTSKTDAVPFALAQANAKIMDKNAYVDAWNKDKIHIHVMPDTPEIVLGKQNKLNTSIKYYRQDYENSLKKGYFLPKDAVAVKSAKASRDIISDYKYKAGYRKQQGHHIGALSIHDDPLVMLALNSGKIASDLLYKKDFNKSKTKFNLPADLLSLELAKKCQIQVNDANYRTYLHNWTCLPDSNDVVQARKVYDLRSDAVYKADLEWIRGCGWMPQGSIDVIKAKNAQSILNERLYRQPPSTVKFTSAVDLPAIVLAKQNADILSDRKYREAWDKDKISIHIMPDTPAIELSRANAIAISNKKYTKDWDATKAKAYHIKEDAVSVIKAKASRDIASDYKYKAGYRKQVGHHIGALSIQDDPLLMLAFNSARIASDVLYKKDFNKSKTKYNLPADLLSLELAKKCQIQVNDANYRTYLHNWTCLPDSNDVVQARKVYDLRSDAVYKADLEWLRGCGWIPHESVDVVKVRNAQKIVSDVSHLAQYIVIASTSTSTSKSTIIISTISAKYREAWHQDKIKYTLTDSPVLATAREVSKMYHPHKYKAGYRKQVGHHIGALSVQDDPLLMLALNSARIASDALYKKDFNKSKTKFNLPVDMLAFEHAKKCQIQVNDDNYRTRLHQWTCLPDQNDVIHARKAYDLASDNVYKADLEWLRGCGWVAADCVDHVKVRKRLYKKDAKENFSRFTHIVDRPEVVLAKVNAFNLSDVSVSQIWAFSAS</sequence>
<evidence type="ECO:0000313" key="4">
    <source>
        <dbReference type="Proteomes" id="UP000694700"/>
    </source>
</evidence>
<dbReference type="InterPro" id="IPR000900">
    <property type="entry name" value="Nebulin_repeat"/>
</dbReference>
<evidence type="ECO:0000256" key="2">
    <source>
        <dbReference type="ARBA" id="ARBA00023203"/>
    </source>
</evidence>
<dbReference type="SMART" id="SM00227">
    <property type="entry name" value="NEBU"/>
    <property type="match status" value="82"/>
</dbReference>
<dbReference type="GO" id="GO:0051015">
    <property type="term" value="F:actin filament binding"/>
    <property type="evidence" value="ECO:0007669"/>
    <property type="project" value="InterPro"/>
</dbReference>
<keyword evidence="1" id="KW-0677">Repeat</keyword>
<evidence type="ECO:0000256" key="1">
    <source>
        <dbReference type="ARBA" id="ARBA00022737"/>
    </source>
</evidence>
<dbReference type="Proteomes" id="UP000694700">
    <property type="component" value="Unplaced"/>
</dbReference>
<dbReference type="Ensembl" id="ENSCCRT00015031672.1">
    <property type="protein sequence ID" value="ENSCCRP00015030607.1"/>
    <property type="gene ID" value="ENSCCRG00015012796.1"/>
</dbReference>
<dbReference type="PANTHER" id="PTHR11039:SF64">
    <property type="entry name" value="NEBULIN-RELATED-ANCHORING PROTEIN-LIKE"/>
    <property type="match status" value="1"/>
</dbReference>
<dbReference type="PANTHER" id="PTHR11039">
    <property type="entry name" value="NEBULIN"/>
    <property type="match status" value="1"/>
</dbReference>